<dbReference type="PROSITE" id="PS50022">
    <property type="entry name" value="FA58C_3"/>
    <property type="match status" value="2"/>
</dbReference>
<dbReference type="Proteomes" id="UP000014760">
    <property type="component" value="Unassembled WGS sequence"/>
</dbReference>
<evidence type="ECO:0000313" key="2">
    <source>
        <dbReference type="EMBL" id="ELT87461.1"/>
    </source>
</evidence>
<name>R7T411_CAPTE</name>
<feature type="domain" description="F5/8 type C" evidence="1">
    <location>
        <begin position="194"/>
        <end position="385"/>
    </location>
</feature>
<dbReference type="Pfam" id="PF00754">
    <property type="entry name" value="F5_F8_type_C"/>
    <property type="match status" value="2"/>
</dbReference>
<evidence type="ECO:0000313" key="4">
    <source>
        <dbReference type="Proteomes" id="UP000014760"/>
    </source>
</evidence>
<feature type="domain" description="F5/8 type C" evidence="1">
    <location>
        <begin position="38"/>
        <end position="191"/>
    </location>
</feature>
<dbReference type="InterPro" id="IPR000421">
    <property type="entry name" value="FA58C"/>
</dbReference>
<dbReference type="AlphaFoldDB" id="R7T411"/>
<reference evidence="2 4" key="2">
    <citation type="journal article" date="2013" name="Nature">
        <title>Insights into bilaterian evolution from three spiralian genomes.</title>
        <authorList>
            <person name="Simakov O."/>
            <person name="Marletaz F."/>
            <person name="Cho S.J."/>
            <person name="Edsinger-Gonzales E."/>
            <person name="Havlak P."/>
            <person name="Hellsten U."/>
            <person name="Kuo D.H."/>
            <person name="Larsson T."/>
            <person name="Lv J."/>
            <person name="Arendt D."/>
            <person name="Savage R."/>
            <person name="Osoegawa K."/>
            <person name="de Jong P."/>
            <person name="Grimwood J."/>
            <person name="Chapman J.A."/>
            <person name="Shapiro H."/>
            <person name="Aerts A."/>
            <person name="Otillar R.P."/>
            <person name="Terry A.Y."/>
            <person name="Boore J.L."/>
            <person name="Grigoriev I.V."/>
            <person name="Lindberg D.R."/>
            <person name="Seaver E.C."/>
            <person name="Weisblat D.A."/>
            <person name="Putnam N.H."/>
            <person name="Rokhsar D.S."/>
        </authorList>
    </citation>
    <scope>NUCLEOTIDE SEQUENCE</scope>
    <source>
        <strain evidence="2 4">I ESC-2004</strain>
    </source>
</reference>
<dbReference type="SMART" id="SM00231">
    <property type="entry name" value="FA58C"/>
    <property type="match status" value="2"/>
</dbReference>
<organism evidence="2">
    <name type="scientific">Capitella teleta</name>
    <name type="common">Polychaete worm</name>
    <dbReference type="NCBI Taxonomy" id="283909"/>
    <lineage>
        <taxon>Eukaryota</taxon>
        <taxon>Metazoa</taxon>
        <taxon>Spiralia</taxon>
        <taxon>Lophotrochozoa</taxon>
        <taxon>Annelida</taxon>
        <taxon>Polychaeta</taxon>
        <taxon>Sedentaria</taxon>
        <taxon>Scolecida</taxon>
        <taxon>Capitellidae</taxon>
        <taxon>Capitella</taxon>
    </lineage>
</organism>
<dbReference type="PROSITE" id="PS01286">
    <property type="entry name" value="FA58C_2"/>
    <property type="match status" value="1"/>
</dbReference>
<dbReference type="PROSITE" id="PS01285">
    <property type="entry name" value="FA58C_1"/>
    <property type="match status" value="2"/>
</dbReference>
<dbReference type="InterPro" id="IPR008979">
    <property type="entry name" value="Galactose-bd-like_sf"/>
</dbReference>
<dbReference type="EMBL" id="AMQN01003617">
    <property type="status" value="NOT_ANNOTATED_CDS"/>
    <property type="molecule type" value="Genomic_DNA"/>
</dbReference>
<dbReference type="CDD" id="cd00057">
    <property type="entry name" value="FA58C"/>
    <property type="match status" value="2"/>
</dbReference>
<dbReference type="PANTHER" id="PTHR24543">
    <property type="entry name" value="MULTICOPPER OXIDASE-RELATED"/>
    <property type="match status" value="1"/>
</dbReference>
<sequence length="576" mass="66162">MSFANGQQHIELLKSFEAYLAHRNEVISMSIVVERPACDLTGPLGMISGDIQDWQITASSTYPSEWDKGCHERYARVYQPNGLGWCSKYKSSSEWLQIDLGVAAKITGVMTQGRGDGVEWVTSFMVSYSMDAFHWQYVSDQYGNQRVFEGNTDSYAVKHSYLDDAIVARFIKFHTVHWNRHPSMRVEIIGCQVCKAPIALPPYGKLTASSVKPYKKGSSCMAEDGYLLTNKGWCAKHNNANQWLQFDVGPPTLVTGIVTKGRGDTGRKHWVTRFRIAYSNDTRVWYYYKDASHLDPKFYMLAMSQRHWSWRRSGTAPNTTADTNATAMFMIPDRESPEGLEFGGNMDKSIERFHYLNSPFTARFIRFHPIDWENHISMRAGLIGCPFTGECTDGFMRINKYTPCVENLAFKKESWINNRRHYKRHIRNQWMHGHAGRAVDGDDDQSLHSCTILDNFYVEKPIWMVDLGKKADINGVRIVTWQGQGQDPRTSYRDYMYNLDKLVVYVDSKGGKEQVDLEENMCGFISRLNDALFKPTLHVQCTSPMQGRYVYIEAWGVPNRWSRLFSAVLCEVQVYD</sequence>
<protein>
    <recommendedName>
        <fullName evidence="1">F5/8 type C domain-containing protein</fullName>
    </recommendedName>
</protein>
<reference evidence="4" key="1">
    <citation type="submission" date="2012-12" db="EMBL/GenBank/DDBJ databases">
        <authorList>
            <person name="Hellsten U."/>
            <person name="Grimwood J."/>
            <person name="Chapman J.A."/>
            <person name="Shapiro H."/>
            <person name="Aerts A."/>
            <person name="Otillar R.P."/>
            <person name="Terry A.Y."/>
            <person name="Boore J.L."/>
            <person name="Simakov O."/>
            <person name="Marletaz F."/>
            <person name="Cho S.-J."/>
            <person name="Edsinger-Gonzales E."/>
            <person name="Havlak P."/>
            <person name="Kuo D.-H."/>
            <person name="Larsson T."/>
            <person name="Lv J."/>
            <person name="Arendt D."/>
            <person name="Savage R."/>
            <person name="Osoegawa K."/>
            <person name="de Jong P."/>
            <person name="Lindberg D.R."/>
            <person name="Seaver E.C."/>
            <person name="Weisblat D.A."/>
            <person name="Putnam N.H."/>
            <person name="Grigoriev I.V."/>
            <person name="Rokhsar D.S."/>
        </authorList>
    </citation>
    <scope>NUCLEOTIDE SEQUENCE</scope>
    <source>
        <strain evidence="4">I ESC-2004</strain>
    </source>
</reference>
<dbReference type="OrthoDB" id="6262482at2759"/>
<dbReference type="EnsemblMetazoa" id="CapteT223186">
    <property type="protein sequence ID" value="CapteP223186"/>
    <property type="gene ID" value="CapteG223186"/>
</dbReference>
<proteinExistence type="predicted"/>
<dbReference type="Gene3D" id="2.60.120.260">
    <property type="entry name" value="Galactose-binding domain-like"/>
    <property type="match status" value="3"/>
</dbReference>
<evidence type="ECO:0000313" key="3">
    <source>
        <dbReference type="EnsemblMetazoa" id="CapteP223186"/>
    </source>
</evidence>
<dbReference type="HOGENOM" id="CLU_473478_0_0_1"/>
<dbReference type="OMA" id="PQNPWLW"/>
<dbReference type="STRING" id="283909.R7T411"/>
<dbReference type="PANTHER" id="PTHR24543:SF334">
    <property type="entry name" value="F5_8 TYPE C DOMAIN-CONTAINING PROTEIN"/>
    <property type="match status" value="1"/>
</dbReference>
<evidence type="ECO:0000259" key="1">
    <source>
        <dbReference type="PROSITE" id="PS50022"/>
    </source>
</evidence>
<dbReference type="SUPFAM" id="SSF49785">
    <property type="entry name" value="Galactose-binding domain-like"/>
    <property type="match status" value="3"/>
</dbReference>
<dbReference type="EMBL" id="KB312312">
    <property type="protein sequence ID" value="ELT87461.1"/>
    <property type="molecule type" value="Genomic_DNA"/>
</dbReference>
<reference evidence="3" key="3">
    <citation type="submission" date="2015-06" db="UniProtKB">
        <authorList>
            <consortium name="EnsemblMetazoa"/>
        </authorList>
    </citation>
    <scope>IDENTIFICATION</scope>
</reference>
<dbReference type="FunFam" id="2.60.120.260:FF:000016">
    <property type="entry name" value="Contactin-associated protein-like 4 isoform 1"/>
    <property type="match status" value="1"/>
</dbReference>
<accession>R7T411</accession>
<keyword evidence="4" id="KW-1185">Reference proteome</keyword>
<gene>
    <name evidence="2" type="ORF">CAPTEDRAFT_223186</name>
</gene>